<dbReference type="EMBL" id="JAXUHJ010000003">
    <property type="protein sequence ID" value="MEJ8541956.1"/>
    <property type="molecule type" value="Genomic_DNA"/>
</dbReference>
<evidence type="ECO:0000313" key="2">
    <source>
        <dbReference type="Proteomes" id="UP001369247"/>
    </source>
</evidence>
<evidence type="ECO:0000313" key="1">
    <source>
        <dbReference type="EMBL" id="MEJ8541956.1"/>
    </source>
</evidence>
<dbReference type="RefSeq" id="WP_074359618.1">
    <property type="nucleotide sequence ID" value="NZ_JAXUHJ010000003.1"/>
</dbReference>
<name>A0ABU8TSC4_METWO</name>
<sequence>MCRSPGLAVPGRPGVISYRKFMKLSSNPEIIGRALPGLRVSFTLKPLNCSIRAIEAGAAPGGGDTVVVRRTLKCDFLSDYAVRTGTGICPHQHNDTWKCVNFRVNSSSDYYLISEVDDGSFIVDTADNMSSSEIKLVSKAVKLNLTEGSVVWLHVKGHGRFIIIAVPTGSRDCMLPLDYFEVHPCVLEVRASNVLT</sequence>
<accession>A0ABU8TSC4</accession>
<dbReference type="Proteomes" id="UP001369247">
    <property type="component" value="Unassembled WGS sequence"/>
</dbReference>
<keyword evidence="2" id="KW-1185">Reference proteome</keyword>
<reference evidence="1 2" key="1">
    <citation type="submission" date="2023-12" db="EMBL/GenBank/DDBJ databases">
        <title>Phenotypic and Genomic Characterization of Methanothermobacter wolfeii Strain BSEL, a CO2-Capturing Archaeon with Minimal Nutrient Requirements.</title>
        <authorList>
            <person name="Ale Enriquez F."/>
            <person name="Ahring B.K."/>
        </authorList>
    </citation>
    <scope>NUCLEOTIDE SEQUENCE [LARGE SCALE GENOMIC DNA]</scope>
    <source>
        <strain evidence="1 2">BSEL-1</strain>
    </source>
</reference>
<protein>
    <submittedName>
        <fullName evidence="1">Uncharacterized protein</fullName>
    </submittedName>
</protein>
<comment type="caution">
    <text evidence="1">The sequence shown here is derived from an EMBL/GenBank/DDBJ whole genome shotgun (WGS) entry which is preliminary data.</text>
</comment>
<proteinExistence type="predicted"/>
<organism evidence="1 2">
    <name type="scientific">Methanothermobacter wolfeii</name>
    <name type="common">Methanobacterium wolfei</name>
    <dbReference type="NCBI Taxonomy" id="145261"/>
    <lineage>
        <taxon>Archaea</taxon>
        <taxon>Methanobacteriati</taxon>
        <taxon>Methanobacteriota</taxon>
        <taxon>Methanomada group</taxon>
        <taxon>Methanobacteria</taxon>
        <taxon>Methanobacteriales</taxon>
        <taxon>Methanobacteriaceae</taxon>
        <taxon>Methanothermobacter</taxon>
    </lineage>
</organism>
<gene>
    <name evidence="1" type="ORF">U2150_00370</name>
</gene>